<feature type="transmembrane region" description="Helical" evidence="1">
    <location>
        <begin position="418"/>
        <end position="435"/>
    </location>
</feature>
<protein>
    <recommendedName>
        <fullName evidence="4">Glycosyltransferase RgtA/B/C/D-like domain-containing protein</fullName>
    </recommendedName>
</protein>
<evidence type="ECO:0000313" key="3">
    <source>
        <dbReference type="Proteomes" id="UP000445696"/>
    </source>
</evidence>
<evidence type="ECO:0000256" key="1">
    <source>
        <dbReference type="SAM" id="Phobius"/>
    </source>
</evidence>
<feature type="transmembrane region" description="Helical" evidence="1">
    <location>
        <begin position="387"/>
        <end position="406"/>
    </location>
</feature>
<dbReference type="Proteomes" id="UP000445696">
    <property type="component" value="Unassembled WGS sequence"/>
</dbReference>
<reference evidence="2 3" key="1">
    <citation type="journal article" date="2014" name="Int. J. Syst. Evol. Microbiol.">
        <title>Sneathiella chungangensis sp. nov., isolated from a marine sand, and emended description of the genus Sneathiella.</title>
        <authorList>
            <person name="Siamphan C."/>
            <person name="Kim H."/>
            <person name="Lee J.S."/>
            <person name="Kim W."/>
        </authorList>
    </citation>
    <scope>NUCLEOTIDE SEQUENCE [LARGE SCALE GENOMIC DNA]</scope>
    <source>
        <strain evidence="2 3">KCTC 32476</strain>
    </source>
</reference>
<dbReference type="OrthoDB" id="8481987at2"/>
<feature type="transmembrane region" description="Helical" evidence="1">
    <location>
        <begin position="176"/>
        <end position="197"/>
    </location>
</feature>
<evidence type="ECO:0000313" key="2">
    <source>
        <dbReference type="EMBL" id="MZR21675.1"/>
    </source>
</evidence>
<sequence length="591" mass="65214">MIDQFSIRTANTVAASIFTFAALLLIANRLPVQGVLSAAIIVPISAGVTLLLVFASDGWRSTRVALYALLAFFAVLAIWAFGTQSLYPVGHDGYVYHLPAIWDLAAGWHPFFTPHNNIWIDSYPTGYWALQSYIVATTGLPFAGLALLGGLAIFVGLQAFAFFNGRLSSQRPRVRFVAALIIAGLVIANPVVLIQIQTHYVDAPLYIVGTAIVFFMLTDAIEPNRLAKWGVCGGIILFLNIKTSALYFGPLIIFGGFVMELILNKANLRLFPRVIDWFKSKGILYAAAGIFAIVAIGYKPYVTNILDHGALLYPQSDEIMDGNTPMNVKGPMPAPMKFLYGVFAKTEDNLWGVPTEEEIHLKFPGTFQIKEFIAPYFDIRRGGFGPFFSLALILSLISYAACRIVARNTELYSWSREGDAIAGLGGVLLVSSMFFPESWWARYIPFAWLSCIFFVLPAFYLKGAKKSVVIVRTLSVIAVLSLIGCVLSGGLGALRQHYHSYNRTLPIDVMEEYSVVELTLVKDIRVFQDYQSKSQSDAVAVWASILQRRGVNTIEQPNFNHEKCLLDGYFLGGVIWCVPKEATKKSGTTAE</sequence>
<comment type="caution">
    <text evidence="2">The sequence shown here is derived from an EMBL/GenBank/DDBJ whole genome shotgun (WGS) entry which is preliminary data.</text>
</comment>
<gene>
    <name evidence="2" type="ORF">GQF03_04980</name>
</gene>
<keyword evidence="1" id="KW-1133">Transmembrane helix</keyword>
<organism evidence="2 3">
    <name type="scientific">Sneathiella chungangensis</name>
    <dbReference type="NCBI Taxonomy" id="1418234"/>
    <lineage>
        <taxon>Bacteria</taxon>
        <taxon>Pseudomonadati</taxon>
        <taxon>Pseudomonadota</taxon>
        <taxon>Alphaproteobacteria</taxon>
        <taxon>Sneathiellales</taxon>
        <taxon>Sneathiellaceae</taxon>
        <taxon>Sneathiella</taxon>
    </lineage>
</organism>
<proteinExistence type="predicted"/>
<dbReference type="EMBL" id="WTVA01000002">
    <property type="protein sequence ID" value="MZR21675.1"/>
    <property type="molecule type" value="Genomic_DNA"/>
</dbReference>
<feature type="transmembrane region" description="Helical" evidence="1">
    <location>
        <begin position="142"/>
        <end position="164"/>
    </location>
</feature>
<feature type="transmembrane region" description="Helical" evidence="1">
    <location>
        <begin position="12"/>
        <end position="30"/>
    </location>
</feature>
<feature type="transmembrane region" description="Helical" evidence="1">
    <location>
        <begin position="441"/>
        <end position="461"/>
    </location>
</feature>
<name>A0A845MDB1_9PROT</name>
<dbReference type="AlphaFoldDB" id="A0A845MDB1"/>
<feature type="transmembrane region" description="Helical" evidence="1">
    <location>
        <begin position="64"/>
        <end position="82"/>
    </location>
</feature>
<feature type="transmembrane region" description="Helical" evidence="1">
    <location>
        <begin position="247"/>
        <end position="263"/>
    </location>
</feature>
<evidence type="ECO:0008006" key="4">
    <source>
        <dbReference type="Google" id="ProtNLM"/>
    </source>
</evidence>
<accession>A0A845MDB1</accession>
<keyword evidence="1" id="KW-0812">Transmembrane</keyword>
<feature type="transmembrane region" description="Helical" evidence="1">
    <location>
        <begin position="36"/>
        <end position="55"/>
    </location>
</feature>
<keyword evidence="3" id="KW-1185">Reference proteome</keyword>
<feature type="transmembrane region" description="Helical" evidence="1">
    <location>
        <begin position="473"/>
        <end position="494"/>
    </location>
</feature>
<keyword evidence="1" id="KW-0472">Membrane</keyword>
<feature type="transmembrane region" description="Helical" evidence="1">
    <location>
        <begin position="283"/>
        <end position="301"/>
    </location>
</feature>
<dbReference type="RefSeq" id="WP_161338122.1">
    <property type="nucleotide sequence ID" value="NZ_JBHSDG010000001.1"/>
</dbReference>